<organism evidence="4 5">
    <name type="scientific">Entomortierella parvispora</name>
    <dbReference type="NCBI Taxonomy" id="205924"/>
    <lineage>
        <taxon>Eukaryota</taxon>
        <taxon>Fungi</taxon>
        <taxon>Fungi incertae sedis</taxon>
        <taxon>Mucoromycota</taxon>
        <taxon>Mortierellomycotina</taxon>
        <taxon>Mortierellomycetes</taxon>
        <taxon>Mortierellales</taxon>
        <taxon>Mortierellaceae</taxon>
        <taxon>Entomortierella</taxon>
    </lineage>
</organism>
<dbReference type="Gene3D" id="3.30.479.30">
    <property type="entry name" value="Band 7 domain"/>
    <property type="match status" value="1"/>
</dbReference>
<dbReference type="GO" id="GO:0005886">
    <property type="term" value="C:plasma membrane"/>
    <property type="evidence" value="ECO:0007669"/>
    <property type="project" value="InterPro"/>
</dbReference>
<dbReference type="FunFam" id="3.30.479.30:FF:000004">
    <property type="entry name" value="Putative membrane protease family, stomatin"/>
    <property type="match status" value="1"/>
</dbReference>
<evidence type="ECO:0000313" key="5">
    <source>
        <dbReference type="Proteomes" id="UP000827284"/>
    </source>
</evidence>
<dbReference type="InterPro" id="IPR036013">
    <property type="entry name" value="Band_7/SPFH_dom_sf"/>
</dbReference>
<dbReference type="EMBL" id="BQFW01000002">
    <property type="protein sequence ID" value="GJJ68635.1"/>
    <property type="molecule type" value="Genomic_DNA"/>
</dbReference>
<comment type="similarity">
    <text evidence="1">Belongs to the band 7/mec-2 family.</text>
</comment>
<dbReference type="Pfam" id="PF01145">
    <property type="entry name" value="Band_7"/>
    <property type="match status" value="1"/>
</dbReference>
<dbReference type="InterPro" id="IPR043202">
    <property type="entry name" value="Band-7_stomatin-like"/>
</dbReference>
<sequence>MSSRSRSRTRSDDFNMDTIQSAPGAGAPITTQPSARNLQTSMAQQFGSDDGGDHGAYGAVMNSLGSCVGFCGSIPLCFCFPNPYKSVAQGYVGLVSKFGKFYKIVDPGLTKINPMTEKLVKVDIKIQLADIPQQVIMTKDNVNVSIDSILFFHIVNPQQSVFGVSDVRSALIERTQTTLRHILGMRVLQELIENREAIGEEIQEVIAGPAQAWGVKVESVLIKDISFSKELQESLSSAAQAKRIAEAKVIGAQAEVDSAKLMRAAADILNTPAAMQIRYLETMTNMSRGSNTRVIFMPTQTNGTDGGMSAAVQANQWQQLANQ</sequence>
<dbReference type="AlphaFoldDB" id="A0A9P3LSH8"/>
<keyword evidence="5" id="KW-1185">Reference proteome</keyword>
<dbReference type="OrthoDB" id="2105077at2759"/>
<dbReference type="GO" id="GO:0098552">
    <property type="term" value="C:side of membrane"/>
    <property type="evidence" value="ECO:0007669"/>
    <property type="project" value="UniProtKB-ARBA"/>
</dbReference>
<reference evidence="4" key="2">
    <citation type="journal article" date="2022" name="Microbiol. Resour. Announc.">
        <title>Whole-Genome Sequence of Entomortierella parvispora E1425, a Mucoromycotan Fungus Associated with Burkholderiaceae-Related Endosymbiotic Bacteria.</title>
        <authorList>
            <person name="Herlambang A."/>
            <person name="Guo Y."/>
            <person name="Takashima Y."/>
            <person name="Narisawa K."/>
            <person name="Ohta H."/>
            <person name="Nishizawa T."/>
        </authorList>
    </citation>
    <scope>NUCLEOTIDE SEQUENCE</scope>
    <source>
        <strain evidence="4">E1425</strain>
    </source>
</reference>
<feature type="region of interest" description="Disordered" evidence="2">
    <location>
        <begin position="1"/>
        <end position="32"/>
    </location>
</feature>
<dbReference type="InterPro" id="IPR001107">
    <property type="entry name" value="Band_7"/>
</dbReference>
<evidence type="ECO:0000313" key="4">
    <source>
        <dbReference type="EMBL" id="GJJ68635.1"/>
    </source>
</evidence>
<gene>
    <name evidence="4" type="ORF">EMPS_00981</name>
</gene>
<feature type="domain" description="Band 7" evidence="3">
    <location>
        <begin position="82"/>
        <end position="239"/>
    </location>
</feature>
<protein>
    <recommendedName>
        <fullName evidence="3">Band 7 domain-containing protein</fullName>
    </recommendedName>
</protein>
<reference evidence="4" key="1">
    <citation type="submission" date="2021-11" db="EMBL/GenBank/DDBJ databases">
        <authorList>
            <person name="Herlambang A."/>
            <person name="Guo Y."/>
            <person name="Takashima Y."/>
            <person name="Nishizawa T."/>
        </authorList>
    </citation>
    <scope>NUCLEOTIDE SEQUENCE</scope>
    <source>
        <strain evidence="4">E1425</strain>
    </source>
</reference>
<dbReference type="CDD" id="cd13437">
    <property type="entry name" value="SPFH_alloslipin"/>
    <property type="match status" value="1"/>
</dbReference>
<accession>A0A9P3LSH8</accession>
<proteinExistence type="inferred from homology"/>
<dbReference type="InterPro" id="IPR001972">
    <property type="entry name" value="Stomatin_HflK_fam"/>
</dbReference>
<dbReference type="Gene3D" id="6.10.250.2090">
    <property type="match status" value="1"/>
</dbReference>
<dbReference type="Proteomes" id="UP000827284">
    <property type="component" value="Unassembled WGS sequence"/>
</dbReference>
<dbReference type="SMART" id="SM00244">
    <property type="entry name" value="PHB"/>
    <property type="match status" value="1"/>
</dbReference>
<evidence type="ECO:0000256" key="2">
    <source>
        <dbReference type="SAM" id="MobiDB-lite"/>
    </source>
</evidence>
<name>A0A9P3LSH8_9FUNG</name>
<dbReference type="SUPFAM" id="SSF117892">
    <property type="entry name" value="Band 7/SPFH domain"/>
    <property type="match status" value="1"/>
</dbReference>
<dbReference type="PRINTS" id="PR00721">
    <property type="entry name" value="STOMATIN"/>
</dbReference>
<evidence type="ECO:0000256" key="1">
    <source>
        <dbReference type="ARBA" id="ARBA00008164"/>
    </source>
</evidence>
<evidence type="ECO:0000259" key="3">
    <source>
        <dbReference type="SMART" id="SM00244"/>
    </source>
</evidence>
<dbReference type="PANTHER" id="PTHR10264">
    <property type="entry name" value="BAND 7 PROTEIN-RELATED"/>
    <property type="match status" value="1"/>
</dbReference>
<comment type="caution">
    <text evidence="4">The sequence shown here is derived from an EMBL/GenBank/DDBJ whole genome shotgun (WGS) entry which is preliminary data.</text>
</comment>
<dbReference type="PANTHER" id="PTHR10264:SF19">
    <property type="entry name" value="AT06885P-RELATED"/>
    <property type="match status" value="1"/>
</dbReference>